<evidence type="ECO:0000313" key="2">
    <source>
        <dbReference type="Proteomes" id="UP001182355"/>
    </source>
</evidence>
<evidence type="ECO:0000313" key="1">
    <source>
        <dbReference type="EMBL" id="ELI8104581.1"/>
    </source>
</evidence>
<dbReference type="EMBL" id="ABNAVX010000052">
    <property type="protein sequence ID" value="ELI8104581.1"/>
    <property type="molecule type" value="Genomic_DNA"/>
</dbReference>
<name>A0AAD2V4U8_YEREN</name>
<reference evidence="1" key="1">
    <citation type="submission" date="2023-02" db="EMBL/GenBank/DDBJ databases">
        <authorList>
            <person name="Ashton P.M."/>
            <person name="Dallman T."/>
            <person name="Nair S."/>
            <person name="De Pinna E."/>
            <person name="Peters T."/>
            <person name="Grant K."/>
        </authorList>
    </citation>
    <scope>NUCLEOTIDE SEQUENCE</scope>
    <source>
        <strain evidence="1">01103883</strain>
    </source>
</reference>
<organism evidence="1 2">
    <name type="scientific">Yersinia enterocolitica</name>
    <dbReference type="NCBI Taxonomy" id="630"/>
    <lineage>
        <taxon>Bacteria</taxon>
        <taxon>Pseudomonadati</taxon>
        <taxon>Pseudomonadota</taxon>
        <taxon>Gammaproteobacteria</taxon>
        <taxon>Enterobacterales</taxon>
        <taxon>Yersiniaceae</taxon>
        <taxon>Yersinia</taxon>
    </lineage>
</organism>
<sequence length="230" mass="25411">MDESRRPELGEMTISYQNSKYDTPLTVNVKSVHRDDFMTFIQTGVNAVNGVSDSVITGVPIQAQATKVFFETNTTLDSIGPSIITNEAEINDVVENENTLDINMSDLNRNEMQALLKANKAEVDAVASRMQADMAKWRELMSSDMKDIKNLVSSQHDKISSRLDIQSVRIETALDSHSRKIDAALSIQEAKMEGKLSDVKLDIIKWALGIPALAFTVYKIYGAVSGNPTP</sequence>
<dbReference type="RefSeq" id="WP_263816149.1">
    <property type="nucleotide sequence ID" value="NZ_CP107093.1"/>
</dbReference>
<proteinExistence type="predicted"/>
<protein>
    <submittedName>
        <fullName evidence="1">DUF1640 domain-containing protein</fullName>
    </submittedName>
</protein>
<gene>
    <name evidence="1" type="ORF">RSF11_004359</name>
</gene>
<comment type="caution">
    <text evidence="1">The sequence shown here is derived from an EMBL/GenBank/DDBJ whole genome shotgun (WGS) entry which is preliminary data.</text>
</comment>
<dbReference type="Proteomes" id="UP001182355">
    <property type="component" value="Unassembled WGS sequence"/>
</dbReference>
<accession>A0AAD2V4U8</accession>
<dbReference type="AlphaFoldDB" id="A0AAD2V4U8"/>